<dbReference type="InterPro" id="IPR023346">
    <property type="entry name" value="Lysozyme-like_dom_sf"/>
</dbReference>
<gene>
    <name evidence="5" type="ORF">FCL42_09990</name>
</gene>
<dbReference type="InterPro" id="IPR000189">
    <property type="entry name" value="Transglyc_AS"/>
</dbReference>
<feature type="signal peptide" evidence="2">
    <location>
        <begin position="1"/>
        <end position="19"/>
    </location>
</feature>
<comment type="caution">
    <text evidence="5">The sequence shown here is derived from an EMBL/GenBank/DDBJ whole genome shotgun (WGS) entry which is preliminary data.</text>
</comment>
<evidence type="ECO:0000313" key="5">
    <source>
        <dbReference type="EMBL" id="TKB55505.1"/>
    </source>
</evidence>
<dbReference type="Gene3D" id="1.10.530.10">
    <property type="match status" value="1"/>
</dbReference>
<keyword evidence="6" id="KW-1185">Reference proteome</keyword>
<dbReference type="Pfam" id="PF01464">
    <property type="entry name" value="SLT"/>
    <property type="match status" value="1"/>
</dbReference>
<dbReference type="GO" id="GO:0016020">
    <property type="term" value="C:membrane"/>
    <property type="evidence" value="ECO:0007669"/>
    <property type="project" value="InterPro"/>
</dbReference>
<comment type="similarity">
    <text evidence="1">Belongs to the transglycosylase Slt family.</text>
</comment>
<dbReference type="EMBL" id="SWCJ01000005">
    <property type="protein sequence ID" value="TKB55505.1"/>
    <property type="molecule type" value="Genomic_DNA"/>
</dbReference>
<dbReference type="GO" id="GO:0000270">
    <property type="term" value="P:peptidoglycan metabolic process"/>
    <property type="evidence" value="ECO:0007669"/>
    <property type="project" value="InterPro"/>
</dbReference>
<dbReference type="AlphaFoldDB" id="A0A4U1BT97"/>
<keyword evidence="2" id="KW-0732">Signal</keyword>
<dbReference type="SUPFAM" id="SSF53955">
    <property type="entry name" value="Lysozyme-like"/>
    <property type="match status" value="1"/>
</dbReference>
<evidence type="ECO:0000256" key="2">
    <source>
        <dbReference type="SAM" id="SignalP"/>
    </source>
</evidence>
<dbReference type="InterPro" id="IPR024570">
    <property type="entry name" value="Murein_transglycosylaseC_N"/>
</dbReference>
<dbReference type="PANTHER" id="PTHR37423">
    <property type="entry name" value="SOLUBLE LYTIC MUREIN TRANSGLYCOSYLASE-RELATED"/>
    <property type="match status" value="1"/>
</dbReference>
<organism evidence="5 6">
    <name type="scientific">Ferrimonas aestuarii</name>
    <dbReference type="NCBI Taxonomy" id="2569539"/>
    <lineage>
        <taxon>Bacteria</taxon>
        <taxon>Pseudomonadati</taxon>
        <taxon>Pseudomonadota</taxon>
        <taxon>Gammaproteobacteria</taxon>
        <taxon>Alteromonadales</taxon>
        <taxon>Ferrimonadaceae</taxon>
        <taxon>Ferrimonas</taxon>
    </lineage>
</organism>
<name>A0A4U1BT97_9GAMM</name>
<accession>A0A4U1BT97</accession>
<proteinExistence type="inferred from homology"/>
<feature type="chain" id="PRO_5020439432" evidence="2">
    <location>
        <begin position="20"/>
        <end position="344"/>
    </location>
</feature>
<sequence length="344" mass="39042">MRILHLFLLLAFIPSAGFCLDFKHYDADVAALLKEYQRQGSSLEQDELGDDPALMSVEYDNGSHTVVDFRRGAISVSAAGLGELKWTVKQLLLTQFDPSDLYVNLVEEFGLVKQGKAKPFFYGQIVDTDGQPIAYEWRANRYADHVLAQASSTDDGRYQVTIPLVNNHSEIAGGRYAQWVRAAGARHRVKFDLMMAIMETESAFNPKARSRSNALGLMQIKANTAGRDYFAIHKGYKHTPSSAYLYDPKNNIEVAAGYIQILQSRYLKGINHPTKLEYATIASYNGGSGNLWKSLDSRGNQRRAIERINRMSVKDLYWFITNRHIRQETRNYLKKVASKQPKYR</sequence>
<dbReference type="PANTHER" id="PTHR37423:SF2">
    <property type="entry name" value="MEMBRANE-BOUND LYTIC MUREIN TRANSGLYCOSYLASE C"/>
    <property type="match status" value="1"/>
</dbReference>
<reference evidence="5 6" key="1">
    <citation type="submission" date="2019-04" db="EMBL/GenBank/DDBJ databases">
        <authorList>
            <person name="Hwang J.C."/>
        </authorList>
    </citation>
    <scope>NUCLEOTIDE SEQUENCE [LARGE SCALE GENOMIC DNA]</scope>
    <source>
        <strain evidence="5 6">IMCC35002</strain>
    </source>
</reference>
<evidence type="ECO:0000256" key="1">
    <source>
        <dbReference type="ARBA" id="ARBA00007734"/>
    </source>
</evidence>
<feature type="domain" description="Murein transglycosylase-C N-terminal" evidence="4">
    <location>
        <begin position="63"/>
        <end position="171"/>
    </location>
</feature>
<evidence type="ECO:0000259" key="3">
    <source>
        <dbReference type="Pfam" id="PF01464"/>
    </source>
</evidence>
<dbReference type="CDD" id="cd16893">
    <property type="entry name" value="LT_MltC_MltE"/>
    <property type="match status" value="1"/>
</dbReference>
<evidence type="ECO:0000313" key="6">
    <source>
        <dbReference type="Proteomes" id="UP000305675"/>
    </source>
</evidence>
<dbReference type="OrthoDB" id="5620293at2"/>
<dbReference type="GO" id="GO:0008933">
    <property type="term" value="F:peptidoglycan lytic transglycosylase activity"/>
    <property type="evidence" value="ECO:0007669"/>
    <property type="project" value="InterPro"/>
</dbReference>
<dbReference type="InterPro" id="IPR008258">
    <property type="entry name" value="Transglycosylase_SLT_dom_1"/>
</dbReference>
<dbReference type="RefSeq" id="WP_136863262.1">
    <property type="nucleotide sequence ID" value="NZ_SWCJ01000005.1"/>
</dbReference>
<evidence type="ECO:0000259" key="4">
    <source>
        <dbReference type="Pfam" id="PF11873"/>
    </source>
</evidence>
<dbReference type="PROSITE" id="PS00922">
    <property type="entry name" value="TRANSGLYCOSYLASE"/>
    <property type="match status" value="1"/>
</dbReference>
<dbReference type="Pfam" id="PF11873">
    <property type="entry name" value="Mltc_N"/>
    <property type="match status" value="1"/>
</dbReference>
<dbReference type="Proteomes" id="UP000305675">
    <property type="component" value="Unassembled WGS sequence"/>
</dbReference>
<protein>
    <submittedName>
        <fullName evidence="5">DUF3393 domain-containing protein</fullName>
    </submittedName>
</protein>
<feature type="domain" description="Transglycosylase SLT" evidence="3">
    <location>
        <begin position="180"/>
        <end position="302"/>
    </location>
</feature>